<dbReference type="InterPro" id="IPR003661">
    <property type="entry name" value="HisK_dim/P_dom"/>
</dbReference>
<evidence type="ECO:0000259" key="13">
    <source>
        <dbReference type="PROSITE" id="PS50885"/>
    </source>
</evidence>
<keyword evidence="5" id="KW-0808">Transferase</keyword>
<keyword evidence="15" id="KW-1185">Reference proteome</keyword>
<dbReference type="Pfam" id="PF00512">
    <property type="entry name" value="HisKA"/>
    <property type="match status" value="1"/>
</dbReference>
<name>A0ABZ1WGL4_9ACTN</name>
<reference evidence="14 15" key="1">
    <citation type="submission" date="2022-10" db="EMBL/GenBank/DDBJ databases">
        <title>The complete genomes of actinobacterial strains from the NBC collection.</title>
        <authorList>
            <person name="Joergensen T.S."/>
            <person name="Alvarez Arevalo M."/>
            <person name="Sterndorff E.B."/>
            <person name="Faurdal D."/>
            <person name="Vuksanovic O."/>
            <person name="Mourched A.-S."/>
            <person name="Charusanti P."/>
            <person name="Shaw S."/>
            <person name="Blin K."/>
            <person name="Weber T."/>
        </authorList>
    </citation>
    <scope>NUCLEOTIDE SEQUENCE [LARGE SCALE GENOMIC DNA]</scope>
    <source>
        <strain evidence="14 15">NBC_01247</strain>
    </source>
</reference>
<evidence type="ECO:0000313" key="14">
    <source>
        <dbReference type="EMBL" id="WUS60037.1"/>
    </source>
</evidence>
<evidence type="ECO:0000256" key="4">
    <source>
        <dbReference type="ARBA" id="ARBA00022553"/>
    </source>
</evidence>
<dbReference type="CDD" id="cd00082">
    <property type="entry name" value="HisKA"/>
    <property type="match status" value="1"/>
</dbReference>
<keyword evidence="11" id="KW-0472">Membrane</keyword>
<feature type="domain" description="HAMP" evidence="13">
    <location>
        <begin position="164"/>
        <end position="218"/>
    </location>
</feature>
<dbReference type="PROSITE" id="PS50109">
    <property type="entry name" value="HIS_KIN"/>
    <property type="match status" value="1"/>
</dbReference>
<keyword evidence="8 11" id="KW-1133">Transmembrane helix</keyword>
<dbReference type="SUPFAM" id="SSF55874">
    <property type="entry name" value="ATPase domain of HSP90 chaperone/DNA topoisomerase II/histidine kinase"/>
    <property type="match status" value="1"/>
</dbReference>
<evidence type="ECO:0000256" key="1">
    <source>
        <dbReference type="ARBA" id="ARBA00000085"/>
    </source>
</evidence>
<dbReference type="PANTHER" id="PTHR45436:SF5">
    <property type="entry name" value="SENSOR HISTIDINE KINASE TRCS"/>
    <property type="match status" value="1"/>
</dbReference>
<keyword evidence="6 11" id="KW-0812">Transmembrane</keyword>
<evidence type="ECO:0000256" key="7">
    <source>
        <dbReference type="ARBA" id="ARBA00022777"/>
    </source>
</evidence>
<evidence type="ECO:0000256" key="10">
    <source>
        <dbReference type="SAM" id="MobiDB-lite"/>
    </source>
</evidence>
<evidence type="ECO:0000313" key="15">
    <source>
        <dbReference type="Proteomes" id="UP001432014"/>
    </source>
</evidence>
<dbReference type="GO" id="GO:0016301">
    <property type="term" value="F:kinase activity"/>
    <property type="evidence" value="ECO:0007669"/>
    <property type="project" value="UniProtKB-KW"/>
</dbReference>
<comment type="catalytic activity">
    <reaction evidence="1">
        <text>ATP + protein L-histidine = ADP + protein N-phospho-L-histidine.</text>
        <dbReference type="EC" id="2.7.13.3"/>
    </reaction>
</comment>
<dbReference type="CDD" id="cd06225">
    <property type="entry name" value="HAMP"/>
    <property type="match status" value="1"/>
</dbReference>
<dbReference type="PANTHER" id="PTHR45436">
    <property type="entry name" value="SENSOR HISTIDINE KINASE YKOH"/>
    <property type="match status" value="1"/>
</dbReference>
<evidence type="ECO:0000256" key="2">
    <source>
        <dbReference type="ARBA" id="ARBA00004236"/>
    </source>
</evidence>
<evidence type="ECO:0000259" key="12">
    <source>
        <dbReference type="PROSITE" id="PS50109"/>
    </source>
</evidence>
<dbReference type="PROSITE" id="PS50885">
    <property type="entry name" value="HAMP"/>
    <property type="match status" value="1"/>
</dbReference>
<organism evidence="14 15">
    <name type="scientific">Kitasatospora herbaricolor</name>
    <dbReference type="NCBI Taxonomy" id="68217"/>
    <lineage>
        <taxon>Bacteria</taxon>
        <taxon>Bacillati</taxon>
        <taxon>Actinomycetota</taxon>
        <taxon>Actinomycetes</taxon>
        <taxon>Kitasatosporales</taxon>
        <taxon>Streptomycetaceae</taxon>
        <taxon>Kitasatospora</taxon>
    </lineage>
</organism>
<dbReference type="InterPro" id="IPR050428">
    <property type="entry name" value="TCS_sensor_his_kinase"/>
</dbReference>
<accession>A0ABZ1WGL4</accession>
<keyword evidence="9" id="KW-0902">Two-component regulatory system</keyword>
<dbReference type="Pfam" id="PF02518">
    <property type="entry name" value="HATPase_c"/>
    <property type="match status" value="1"/>
</dbReference>
<dbReference type="SMART" id="SM00388">
    <property type="entry name" value="HisKA"/>
    <property type="match status" value="1"/>
</dbReference>
<dbReference type="InterPro" id="IPR003660">
    <property type="entry name" value="HAMP_dom"/>
</dbReference>
<evidence type="ECO:0000256" key="11">
    <source>
        <dbReference type="SAM" id="Phobius"/>
    </source>
</evidence>
<keyword evidence="4" id="KW-0597">Phosphoprotein</keyword>
<gene>
    <name evidence="14" type="ORF">OG469_33825</name>
</gene>
<dbReference type="InterPro" id="IPR036097">
    <property type="entry name" value="HisK_dim/P_sf"/>
</dbReference>
<dbReference type="SMART" id="SM00304">
    <property type="entry name" value="HAMP"/>
    <property type="match status" value="1"/>
</dbReference>
<dbReference type="EMBL" id="CP108482">
    <property type="protein sequence ID" value="WUS60037.1"/>
    <property type="molecule type" value="Genomic_DNA"/>
</dbReference>
<proteinExistence type="predicted"/>
<evidence type="ECO:0000256" key="8">
    <source>
        <dbReference type="ARBA" id="ARBA00022989"/>
    </source>
</evidence>
<dbReference type="InterPro" id="IPR005467">
    <property type="entry name" value="His_kinase_dom"/>
</dbReference>
<dbReference type="InterPro" id="IPR003594">
    <property type="entry name" value="HATPase_dom"/>
</dbReference>
<evidence type="ECO:0000256" key="9">
    <source>
        <dbReference type="ARBA" id="ARBA00023012"/>
    </source>
</evidence>
<dbReference type="SUPFAM" id="SSF47384">
    <property type="entry name" value="Homodimeric domain of signal transducing histidine kinase"/>
    <property type="match status" value="1"/>
</dbReference>
<feature type="region of interest" description="Disordered" evidence="10">
    <location>
        <begin position="416"/>
        <end position="448"/>
    </location>
</feature>
<dbReference type="EC" id="2.7.13.3" evidence="3"/>
<evidence type="ECO:0000256" key="6">
    <source>
        <dbReference type="ARBA" id="ARBA00022692"/>
    </source>
</evidence>
<feature type="transmembrane region" description="Helical" evidence="11">
    <location>
        <begin position="7"/>
        <end position="26"/>
    </location>
</feature>
<comment type="subcellular location">
    <subcellularLocation>
        <location evidence="2">Cell membrane</location>
    </subcellularLocation>
</comment>
<dbReference type="RefSeq" id="WP_329493873.1">
    <property type="nucleotide sequence ID" value="NZ_CP108460.1"/>
</dbReference>
<evidence type="ECO:0000256" key="5">
    <source>
        <dbReference type="ARBA" id="ARBA00022679"/>
    </source>
</evidence>
<protein>
    <recommendedName>
        <fullName evidence="3">histidine kinase</fullName>
        <ecNumber evidence="3">2.7.13.3</ecNumber>
    </recommendedName>
</protein>
<keyword evidence="7 14" id="KW-0418">Kinase</keyword>
<dbReference type="InterPro" id="IPR036890">
    <property type="entry name" value="HATPase_C_sf"/>
</dbReference>
<dbReference type="Gene3D" id="3.30.565.10">
    <property type="entry name" value="Histidine kinase-like ATPase, C-terminal domain"/>
    <property type="match status" value="1"/>
</dbReference>
<dbReference type="SMART" id="SM00387">
    <property type="entry name" value="HATPase_c"/>
    <property type="match status" value="1"/>
</dbReference>
<feature type="domain" description="Histidine kinase" evidence="12">
    <location>
        <begin position="226"/>
        <end position="417"/>
    </location>
</feature>
<evidence type="ECO:0000256" key="3">
    <source>
        <dbReference type="ARBA" id="ARBA00012438"/>
    </source>
</evidence>
<dbReference type="Gene3D" id="1.10.287.130">
    <property type="match status" value="1"/>
</dbReference>
<sequence>MNLRRQIAVTVAVVSFLVALTLGLLVHQASVRQHTDQARRSAEAALDSLLTAYSGTGVVVGQTAAVEEAAAGAAPPAATGLPTATGLPEELRRLAVQGHEGSMFGPGPHGTAMWAAAGSGGKVFSVRVDYREDERAVAELDRTILLSAALAVAVTVLAGVFAADRISSRLRTAARTARTIARGDLAARIGPLGGPRDEVADLAAAVDSMSSVLRGRLAGEQRFTADVAHELRTPLTGLLTAAELLPPGRPTELVRDRVRFLCGLTEDLLEVSRLDARAEPADLSVLPLGPLLTGITSAGPAVLLRIDGDAAVTTDPRRLDRIVSNLLANAHRHGLPPVEVRVEGTTVSIRDHGPGYPDDVLRDGPQRFRTGARERGNGHGLGLTIAQGHAEAIGVQLLLGNHPEGGAVAELRLPAGEHPAGEHPGAEVPGDAVRAGERAAVEHRGRGT</sequence>
<dbReference type="Gene3D" id="6.10.340.10">
    <property type="match status" value="1"/>
</dbReference>
<feature type="compositionally biased region" description="Basic and acidic residues" evidence="10">
    <location>
        <begin position="434"/>
        <end position="448"/>
    </location>
</feature>
<dbReference type="Pfam" id="PF00672">
    <property type="entry name" value="HAMP"/>
    <property type="match status" value="1"/>
</dbReference>
<dbReference type="Proteomes" id="UP001432014">
    <property type="component" value="Chromosome"/>
</dbReference>